<dbReference type="InterPro" id="IPR043917">
    <property type="entry name" value="DUF5753"/>
</dbReference>
<dbReference type="Pfam" id="PF19054">
    <property type="entry name" value="DUF5753"/>
    <property type="match status" value="1"/>
</dbReference>
<dbReference type="GO" id="GO:0003677">
    <property type="term" value="F:DNA binding"/>
    <property type="evidence" value="ECO:0007669"/>
    <property type="project" value="InterPro"/>
</dbReference>
<dbReference type="SMART" id="SM00530">
    <property type="entry name" value="HTH_XRE"/>
    <property type="match status" value="1"/>
</dbReference>
<gene>
    <name evidence="2" type="ORF">E1263_26510</name>
</gene>
<accession>A0A4R4ZB43</accession>
<sequence>MPPPYGSESAVRRVKLGGLLRGARKLAGLSGVNLAETLSLSQSTLSRIELGQAAVSPDLAASWAAVCRLDPERTAEITALAELIATDVYPAPWHGQVSGGVARLQQDIAAVEATGRLHLDWHPRLVQGLLQTPDYAREIFRCVYPDGPELQAAVAARMARQSLLFDSGTTLRFLIGEAALRWPIETTRTLVSQLDRLLLFLADGTADIGIVPFSTPFGAFSYHAWSVLAERDEGLPDLVEIGLETANVDITDPEQTAAYRDAFERMSDLAHTGDRAVDLIRRIRHELIEG</sequence>
<dbReference type="InterPro" id="IPR001387">
    <property type="entry name" value="Cro/C1-type_HTH"/>
</dbReference>
<evidence type="ECO:0000313" key="3">
    <source>
        <dbReference type="Proteomes" id="UP000295124"/>
    </source>
</evidence>
<protein>
    <submittedName>
        <fullName evidence="2">XRE family transcriptional regulator</fullName>
    </submittedName>
</protein>
<name>A0A4R4ZB43_9ACTN</name>
<dbReference type="Pfam" id="PF13560">
    <property type="entry name" value="HTH_31"/>
    <property type="match status" value="1"/>
</dbReference>
<evidence type="ECO:0000313" key="2">
    <source>
        <dbReference type="EMBL" id="TDD55050.1"/>
    </source>
</evidence>
<dbReference type="Gene3D" id="1.10.260.40">
    <property type="entry name" value="lambda repressor-like DNA-binding domains"/>
    <property type="match status" value="1"/>
</dbReference>
<dbReference type="InterPro" id="IPR010982">
    <property type="entry name" value="Lambda_DNA-bd_dom_sf"/>
</dbReference>
<organism evidence="2 3">
    <name type="scientific">Kribbella antibiotica</name>
    <dbReference type="NCBI Taxonomy" id="190195"/>
    <lineage>
        <taxon>Bacteria</taxon>
        <taxon>Bacillati</taxon>
        <taxon>Actinomycetota</taxon>
        <taxon>Actinomycetes</taxon>
        <taxon>Propionibacteriales</taxon>
        <taxon>Kribbellaceae</taxon>
        <taxon>Kribbella</taxon>
    </lineage>
</organism>
<dbReference type="SUPFAM" id="SSF47413">
    <property type="entry name" value="lambda repressor-like DNA-binding domains"/>
    <property type="match status" value="1"/>
</dbReference>
<proteinExistence type="predicted"/>
<dbReference type="AlphaFoldDB" id="A0A4R4ZB43"/>
<dbReference type="EMBL" id="SMKX01000090">
    <property type="protein sequence ID" value="TDD55050.1"/>
    <property type="molecule type" value="Genomic_DNA"/>
</dbReference>
<feature type="domain" description="HTH cro/C1-type" evidence="1">
    <location>
        <begin position="20"/>
        <end position="74"/>
    </location>
</feature>
<dbReference type="PROSITE" id="PS50943">
    <property type="entry name" value="HTH_CROC1"/>
    <property type="match status" value="1"/>
</dbReference>
<comment type="caution">
    <text evidence="2">The sequence shown here is derived from an EMBL/GenBank/DDBJ whole genome shotgun (WGS) entry which is preliminary data.</text>
</comment>
<dbReference type="CDD" id="cd00093">
    <property type="entry name" value="HTH_XRE"/>
    <property type="match status" value="1"/>
</dbReference>
<dbReference type="Proteomes" id="UP000295124">
    <property type="component" value="Unassembled WGS sequence"/>
</dbReference>
<dbReference type="OrthoDB" id="4966777at2"/>
<evidence type="ECO:0000259" key="1">
    <source>
        <dbReference type="PROSITE" id="PS50943"/>
    </source>
</evidence>
<reference evidence="2 3" key="1">
    <citation type="submission" date="2019-03" db="EMBL/GenBank/DDBJ databases">
        <title>Draft genome sequences of novel Actinobacteria.</title>
        <authorList>
            <person name="Sahin N."/>
            <person name="Ay H."/>
            <person name="Saygin H."/>
        </authorList>
    </citation>
    <scope>NUCLEOTIDE SEQUENCE [LARGE SCALE GENOMIC DNA]</scope>
    <source>
        <strain evidence="2 3">JCM 13523</strain>
    </source>
</reference>
<keyword evidence="3" id="KW-1185">Reference proteome</keyword>